<dbReference type="InterPro" id="IPR004604">
    <property type="entry name" value="DNA_recomb/repair_RecN"/>
</dbReference>
<dbReference type="GO" id="GO:0043590">
    <property type="term" value="C:bacterial nucleoid"/>
    <property type="evidence" value="ECO:0007669"/>
    <property type="project" value="TreeGrafter"/>
</dbReference>
<gene>
    <name evidence="8" type="ORF">MNBD_GAMMA02-362</name>
</gene>
<feature type="non-terminal residue" evidence="8">
    <location>
        <position position="1"/>
    </location>
</feature>
<dbReference type="AlphaFoldDB" id="A0A3B0WT82"/>
<evidence type="ECO:0000256" key="6">
    <source>
        <dbReference type="ARBA" id="ARBA00023204"/>
    </source>
</evidence>
<dbReference type="InterPro" id="IPR027417">
    <property type="entry name" value="P-loop_NTPase"/>
</dbReference>
<dbReference type="PANTHER" id="PTHR11059:SF0">
    <property type="entry name" value="DNA REPAIR PROTEIN RECN"/>
    <property type="match status" value="1"/>
</dbReference>
<dbReference type="GO" id="GO:0006310">
    <property type="term" value="P:DNA recombination"/>
    <property type="evidence" value="ECO:0007669"/>
    <property type="project" value="InterPro"/>
</dbReference>
<dbReference type="EMBL" id="UOFA01000310">
    <property type="protein sequence ID" value="VAW46904.1"/>
    <property type="molecule type" value="Genomic_DNA"/>
</dbReference>
<keyword evidence="3" id="KW-0547">Nucleotide-binding</keyword>
<evidence type="ECO:0000256" key="4">
    <source>
        <dbReference type="ARBA" id="ARBA00022763"/>
    </source>
</evidence>
<comment type="similarity">
    <text evidence="1">Belongs to the RecN family.</text>
</comment>
<keyword evidence="6" id="KW-0234">DNA repair</keyword>
<accession>A0A3B0WT82</accession>
<evidence type="ECO:0000256" key="5">
    <source>
        <dbReference type="ARBA" id="ARBA00022840"/>
    </source>
</evidence>
<sequence length="113" mass="12297">QNNPNHNNDNNQVFIFDEVDTGIGGATAEKVGHIMQQLSHNNQVFAVTHLPQVAGHAHDHLLVSKSSQGQYTTSKIAHLDQQQRIEELARMSGGQNITAATLAQAKEFLKTGS</sequence>
<evidence type="ECO:0000313" key="8">
    <source>
        <dbReference type="EMBL" id="VAW46904.1"/>
    </source>
</evidence>
<dbReference type="SUPFAM" id="SSF52540">
    <property type="entry name" value="P-loop containing nucleoside triphosphate hydrolases"/>
    <property type="match status" value="1"/>
</dbReference>
<organism evidence="8">
    <name type="scientific">hydrothermal vent metagenome</name>
    <dbReference type="NCBI Taxonomy" id="652676"/>
    <lineage>
        <taxon>unclassified sequences</taxon>
        <taxon>metagenomes</taxon>
        <taxon>ecological metagenomes</taxon>
    </lineage>
</organism>
<dbReference type="GO" id="GO:0009432">
    <property type="term" value="P:SOS response"/>
    <property type="evidence" value="ECO:0007669"/>
    <property type="project" value="TreeGrafter"/>
</dbReference>
<dbReference type="GO" id="GO:0005524">
    <property type="term" value="F:ATP binding"/>
    <property type="evidence" value="ECO:0007669"/>
    <property type="project" value="UniProtKB-KW"/>
</dbReference>
<evidence type="ECO:0000256" key="3">
    <source>
        <dbReference type="ARBA" id="ARBA00022741"/>
    </source>
</evidence>
<proteinExistence type="inferred from homology"/>
<name>A0A3B0WT82_9ZZZZ</name>
<dbReference type="PANTHER" id="PTHR11059">
    <property type="entry name" value="DNA REPAIR PROTEIN RECN"/>
    <property type="match status" value="1"/>
</dbReference>
<evidence type="ECO:0000256" key="1">
    <source>
        <dbReference type="ARBA" id="ARBA00009441"/>
    </source>
</evidence>
<dbReference type="GO" id="GO:0006281">
    <property type="term" value="P:DNA repair"/>
    <property type="evidence" value="ECO:0007669"/>
    <property type="project" value="UniProtKB-KW"/>
</dbReference>
<protein>
    <recommendedName>
        <fullName evidence="2">DNA repair protein RecN</fullName>
    </recommendedName>
    <alternativeName>
        <fullName evidence="7">Recombination protein N</fullName>
    </alternativeName>
</protein>
<reference evidence="8" key="1">
    <citation type="submission" date="2018-06" db="EMBL/GenBank/DDBJ databases">
        <authorList>
            <person name="Zhirakovskaya E."/>
        </authorList>
    </citation>
    <scope>NUCLEOTIDE SEQUENCE</scope>
</reference>
<evidence type="ECO:0000256" key="2">
    <source>
        <dbReference type="ARBA" id="ARBA00021315"/>
    </source>
</evidence>
<dbReference type="Gene3D" id="3.40.50.300">
    <property type="entry name" value="P-loop containing nucleotide triphosphate hydrolases"/>
    <property type="match status" value="1"/>
</dbReference>
<evidence type="ECO:0000256" key="7">
    <source>
        <dbReference type="ARBA" id="ARBA00033408"/>
    </source>
</evidence>
<keyword evidence="5" id="KW-0067">ATP-binding</keyword>
<keyword evidence="4" id="KW-0227">DNA damage</keyword>